<proteinExistence type="predicted"/>
<feature type="region of interest" description="Disordered" evidence="1">
    <location>
        <begin position="101"/>
        <end position="123"/>
    </location>
</feature>
<organism evidence="2">
    <name type="scientific">marine sediment metagenome</name>
    <dbReference type="NCBI Taxonomy" id="412755"/>
    <lineage>
        <taxon>unclassified sequences</taxon>
        <taxon>metagenomes</taxon>
        <taxon>ecological metagenomes</taxon>
    </lineage>
</organism>
<protein>
    <submittedName>
        <fullName evidence="2">Uncharacterized protein</fullName>
    </submittedName>
</protein>
<evidence type="ECO:0000313" key="2">
    <source>
        <dbReference type="EMBL" id="GAH44475.1"/>
    </source>
</evidence>
<reference evidence="2" key="1">
    <citation type="journal article" date="2014" name="Front. Microbiol.">
        <title>High frequency of phylogenetically diverse reductive dehalogenase-homologous genes in deep subseafloor sedimentary metagenomes.</title>
        <authorList>
            <person name="Kawai M."/>
            <person name="Futagami T."/>
            <person name="Toyoda A."/>
            <person name="Takaki Y."/>
            <person name="Nishi S."/>
            <person name="Hori S."/>
            <person name="Arai W."/>
            <person name="Tsubouchi T."/>
            <person name="Morono Y."/>
            <person name="Uchiyama I."/>
            <person name="Ito T."/>
            <person name="Fujiyama A."/>
            <person name="Inagaki F."/>
            <person name="Takami H."/>
        </authorList>
    </citation>
    <scope>NUCLEOTIDE SEQUENCE</scope>
    <source>
        <strain evidence="2">Expedition CK06-06</strain>
    </source>
</reference>
<feature type="region of interest" description="Disordered" evidence="1">
    <location>
        <begin position="1"/>
        <end position="20"/>
    </location>
</feature>
<dbReference type="AlphaFoldDB" id="X1GI44"/>
<sequence>MNNDEYDNDRRREKSSDASELREVAAALPEIFDAINKSVPQMITGLIAAVYSPEAAGNMAAGIGKFYSGLIAEGIPEDVALDMTKKFVGALDFTKMMSMISDESKPSTKIKIRHSDDEDEESD</sequence>
<comment type="caution">
    <text evidence="2">The sequence shown here is derived from an EMBL/GenBank/DDBJ whole genome shotgun (WGS) entry which is preliminary data.</text>
</comment>
<evidence type="ECO:0000256" key="1">
    <source>
        <dbReference type="SAM" id="MobiDB-lite"/>
    </source>
</evidence>
<gene>
    <name evidence="2" type="ORF">S03H2_19253</name>
</gene>
<name>X1GI44_9ZZZZ</name>
<feature type="compositionally biased region" description="Basic and acidic residues" evidence="1">
    <location>
        <begin position="8"/>
        <end position="20"/>
    </location>
</feature>
<accession>X1GI44</accession>
<dbReference type="EMBL" id="BARU01010043">
    <property type="protein sequence ID" value="GAH44475.1"/>
    <property type="molecule type" value="Genomic_DNA"/>
</dbReference>